<feature type="non-terminal residue" evidence="6">
    <location>
        <position position="1"/>
    </location>
</feature>
<dbReference type="Pfam" id="PF07787">
    <property type="entry name" value="TMEM43"/>
    <property type="match status" value="1"/>
</dbReference>
<name>A0A7R9C0H8_9CRUS</name>
<dbReference type="InterPro" id="IPR012430">
    <property type="entry name" value="TMEM43_fam"/>
</dbReference>
<feature type="domain" description="Asparagine synthetase" evidence="5">
    <location>
        <begin position="3"/>
        <end position="90"/>
    </location>
</feature>
<dbReference type="Pfam" id="PF00733">
    <property type="entry name" value="Asn_synthase"/>
    <property type="match status" value="1"/>
</dbReference>
<dbReference type="Gene3D" id="3.40.50.620">
    <property type="entry name" value="HUPs"/>
    <property type="match status" value="1"/>
</dbReference>
<evidence type="ECO:0000256" key="4">
    <source>
        <dbReference type="SAM" id="Phobius"/>
    </source>
</evidence>
<dbReference type="InterPro" id="IPR014729">
    <property type="entry name" value="Rossmann-like_a/b/a_fold"/>
</dbReference>
<evidence type="ECO:0000256" key="2">
    <source>
        <dbReference type="ARBA" id="ARBA00022888"/>
    </source>
</evidence>
<keyword evidence="3" id="KW-0315">Glutamine amidotransferase</keyword>
<dbReference type="AlphaFoldDB" id="A0A7R9C0H8"/>
<keyword evidence="4" id="KW-1133">Transmembrane helix</keyword>
<gene>
    <name evidence="6" type="ORF">NMOB1V02_LOCUS12625</name>
</gene>
<evidence type="ECO:0000256" key="1">
    <source>
        <dbReference type="ARBA" id="ARBA00022605"/>
    </source>
</evidence>
<dbReference type="PANTHER" id="PTHR45937:SF1">
    <property type="entry name" value="ASPARAGINE SYNTHETASE DOMAIN-CONTAINING PROTEIN 1"/>
    <property type="match status" value="1"/>
</dbReference>
<dbReference type="OrthoDB" id="410725at2759"/>
<reference evidence="6" key="1">
    <citation type="submission" date="2020-11" db="EMBL/GenBank/DDBJ databases">
        <authorList>
            <person name="Tran Van P."/>
        </authorList>
    </citation>
    <scope>NUCLEOTIDE SEQUENCE</scope>
</reference>
<keyword evidence="4" id="KW-0472">Membrane</keyword>
<keyword evidence="4" id="KW-0812">Transmembrane</keyword>
<evidence type="ECO:0000313" key="6">
    <source>
        <dbReference type="EMBL" id="CAD7285023.1"/>
    </source>
</evidence>
<accession>A0A7R9C0H8</accession>
<dbReference type="CDD" id="cd01991">
    <property type="entry name" value="Asn_synthase_B_C"/>
    <property type="match status" value="1"/>
</dbReference>
<dbReference type="EMBL" id="CAJPEX010011123">
    <property type="protein sequence ID" value="CAG0925175.1"/>
    <property type="molecule type" value="Genomic_DNA"/>
</dbReference>
<keyword evidence="1" id="KW-0028">Amino-acid biosynthesis</keyword>
<sequence length="408" mass="46420">AINDEIALQLSRIGSRNLGRDDRVVSDHGCEARYPYLDEKVVKFLCSVPVWFKLLPDSPLGIGDKIILRYLASELLWLRGTAWEPKRACQFGSRIAKLENAKEKGDHRSVAKHHLLLDAHHPKIRKVSDGSQIDNALNSSIVLVQDRLDVPVPIQLEDYRLSVHAVKLKRRVQMYQWAEVPRDRLDYLLTPLEDESGGVEDAILMADDVTYLKEWKDELVNFTGEHAAALRDIISNPSFFPVENHVFVAPVVKVGAYVLSDYFKENYFNYFREITGGERPTDPNIKLHAGLYYHSTNLWDPQIGDIRMRFAFAGNGGLTRGKGTPVTVIGQLIGTTLYPFEDENGNLFAILHEDWDSLDEIIQIEKTSRSRPFLAYRLLGFGVFIFGTVWILITLDHMSTFELLVSHT</sequence>
<feature type="transmembrane region" description="Helical" evidence="4">
    <location>
        <begin position="374"/>
        <end position="393"/>
    </location>
</feature>
<evidence type="ECO:0000313" key="7">
    <source>
        <dbReference type="Proteomes" id="UP000678499"/>
    </source>
</evidence>
<dbReference type="PANTHER" id="PTHR45937">
    <property type="entry name" value="ASPARAGINE SYNTHETASE DOMAIN-CONTAINING PROTEIN 1"/>
    <property type="match status" value="1"/>
</dbReference>
<dbReference type="Proteomes" id="UP000678499">
    <property type="component" value="Unassembled WGS sequence"/>
</dbReference>
<dbReference type="InterPro" id="IPR051857">
    <property type="entry name" value="Asn_synthetase_domain"/>
</dbReference>
<dbReference type="GO" id="GO:0004066">
    <property type="term" value="F:asparagine synthase (glutamine-hydrolyzing) activity"/>
    <property type="evidence" value="ECO:0007669"/>
    <property type="project" value="InterPro"/>
</dbReference>
<organism evidence="6">
    <name type="scientific">Notodromas monacha</name>
    <dbReference type="NCBI Taxonomy" id="399045"/>
    <lineage>
        <taxon>Eukaryota</taxon>
        <taxon>Metazoa</taxon>
        <taxon>Ecdysozoa</taxon>
        <taxon>Arthropoda</taxon>
        <taxon>Crustacea</taxon>
        <taxon>Oligostraca</taxon>
        <taxon>Ostracoda</taxon>
        <taxon>Podocopa</taxon>
        <taxon>Podocopida</taxon>
        <taxon>Cypridocopina</taxon>
        <taxon>Cypridoidea</taxon>
        <taxon>Cyprididae</taxon>
        <taxon>Notodromas</taxon>
    </lineage>
</organism>
<dbReference type="SUPFAM" id="SSF52402">
    <property type="entry name" value="Adenine nucleotide alpha hydrolases-like"/>
    <property type="match status" value="1"/>
</dbReference>
<keyword evidence="2" id="KW-0061">Asparagine biosynthesis</keyword>
<proteinExistence type="predicted"/>
<dbReference type="EMBL" id="OA893160">
    <property type="protein sequence ID" value="CAD7285023.1"/>
    <property type="molecule type" value="Genomic_DNA"/>
</dbReference>
<keyword evidence="7" id="KW-1185">Reference proteome</keyword>
<protein>
    <recommendedName>
        <fullName evidence="5">Asparagine synthetase domain-containing protein</fullName>
    </recommendedName>
</protein>
<dbReference type="InterPro" id="IPR001962">
    <property type="entry name" value="Asn_synthase"/>
</dbReference>
<dbReference type="GO" id="GO:0006529">
    <property type="term" value="P:asparagine biosynthetic process"/>
    <property type="evidence" value="ECO:0007669"/>
    <property type="project" value="UniProtKB-KW"/>
</dbReference>
<evidence type="ECO:0000259" key="5">
    <source>
        <dbReference type="Pfam" id="PF00733"/>
    </source>
</evidence>
<evidence type="ECO:0000256" key="3">
    <source>
        <dbReference type="ARBA" id="ARBA00022962"/>
    </source>
</evidence>